<proteinExistence type="predicted"/>
<protein>
    <submittedName>
        <fullName evidence="1">Uncharacterized protein</fullName>
    </submittedName>
</protein>
<accession>A0ABN0HC01</accession>
<keyword evidence="2" id="KW-1185">Reference proteome</keyword>
<gene>
    <name evidence="1" type="ORF">LEP1GSC178_2560</name>
</gene>
<sequence>MEGLASPVIWNLGIPLLILISTDTGKGCIPSREAPRNLVSLHVSITGTGAEKSGPRAFFLKTSLSLPDLQ</sequence>
<organism evidence="1 2">
    <name type="scientific">Leptospira licerasiae str. MMD4847</name>
    <dbReference type="NCBI Taxonomy" id="1049971"/>
    <lineage>
        <taxon>Bacteria</taxon>
        <taxon>Pseudomonadati</taxon>
        <taxon>Spirochaetota</taxon>
        <taxon>Spirochaetia</taxon>
        <taxon>Leptospirales</taxon>
        <taxon>Leptospiraceae</taxon>
        <taxon>Leptospira</taxon>
    </lineage>
</organism>
<dbReference type="Proteomes" id="UP000018720">
    <property type="component" value="Unassembled WGS sequence"/>
</dbReference>
<evidence type="ECO:0000313" key="1">
    <source>
        <dbReference type="EMBL" id="EJZ43135.1"/>
    </source>
</evidence>
<dbReference type="EMBL" id="AHOM02000004">
    <property type="protein sequence ID" value="EJZ43135.1"/>
    <property type="molecule type" value="Genomic_DNA"/>
</dbReference>
<reference evidence="1 2" key="1">
    <citation type="submission" date="2012-08" db="EMBL/GenBank/DDBJ databases">
        <authorList>
            <person name="Harkins D.M."/>
            <person name="Durkin A.S."/>
            <person name="Selengut J.D."/>
            <person name="Sanka R."/>
            <person name="DePew J."/>
            <person name="Purushe J."/>
            <person name="Matthias M.A."/>
            <person name="Vinetz J.M."/>
            <person name="Sutton G.G."/>
            <person name="Nelson W.C."/>
            <person name="Fouts D.E."/>
        </authorList>
    </citation>
    <scope>NUCLEOTIDE SEQUENCE [LARGE SCALE GENOMIC DNA]</scope>
    <source>
        <strain evidence="1 2">MMD4847</strain>
    </source>
</reference>
<comment type="caution">
    <text evidence="1">The sequence shown here is derived from an EMBL/GenBank/DDBJ whole genome shotgun (WGS) entry which is preliminary data.</text>
</comment>
<evidence type="ECO:0000313" key="2">
    <source>
        <dbReference type="Proteomes" id="UP000018720"/>
    </source>
</evidence>
<name>A0ABN0HC01_9LEPT</name>